<protein>
    <submittedName>
        <fullName evidence="1">Uncharacterized protein</fullName>
    </submittedName>
</protein>
<evidence type="ECO:0000313" key="2">
    <source>
        <dbReference type="Proteomes" id="UP000243459"/>
    </source>
</evidence>
<reference evidence="2" key="1">
    <citation type="journal article" date="2017" name="Nat. Commun.">
        <title>The asparagus genome sheds light on the origin and evolution of a young Y chromosome.</title>
        <authorList>
            <person name="Harkess A."/>
            <person name="Zhou J."/>
            <person name="Xu C."/>
            <person name="Bowers J.E."/>
            <person name="Van der Hulst R."/>
            <person name="Ayyampalayam S."/>
            <person name="Mercati F."/>
            <person name="Riccardi P."/>
            <person name="McKain M.R."/>
            <person name="Kakrana A."/>
            <person name="Tang H."/>
            <person name="Ray J."/>
            <person name="Groenendijk J."/>
            <person name="Arikit S."/>
            <person name="Mathioni S.M."/>
            <person name="Nakano M."/>
            <person name="Shan H."/>
            <person name="Telgmann-Rauber A."/>
            <person name="Kanno A."/>
            <person name="Yue Z."/>
            <person name="Chen H."/>
            <person name="Li W."/>
            <person name="Chen Y."/>
            <person name="Xu X."/>
            <person name="Zhang Y."/>
            <person name="Luo S."/>
            <person name="Chen H."/>
            <person name="Gao J."/>
            <person name="Mao Z."/>
            <person name="Pires J.C."/>
            <person name="Luo M."/>
            <person name="Kudrna D."/>
            <person name="Wing R.A."/>
            <person name="Meyers B.C."/>
            <person name="Yi K."/>
            <person name="Kong H."/>
            <person name="Lavrijsen P."/>
            <person name="Sunseri F."/>
            <person name="Falavigna A."/>
            <person name="Ye Y."/>
            <person name="Leebens-Mack J.H."/>
            <person name="Chen G."/>
        </authorList>
    </citation>
    <scope>NUCLEOTIDE SEQUENCE [LARGE SCALE GENOMIC DNA]</scope>
    <source>
        <strain evidence="2">cv. DH0086</strain>
    </source>
</reference>
<evidence type="ECO:0000313" key="1">
    <source>
        <dbReference type="EMBL" id="ONK64473.1"/>
    </source>
</evidence>
<organism evidence="1 2">
    <name type="scientific">Asparagus officinalis</name>
    <name type="common">Garden asparagus</name>
    <dbReference type="NCBI Taxonomy" id="4686"/>
    <lineage>
        <taxon>Eukaryota</taxon>
        <taxon>Viridiplantae</taxon>
        <taxon>Streptophyta</taxon>
        <taxon>Embryophyta</taxon>
        <taxon>Tracheophyta</taxon>
        <taxon>Spermatophyta</taxon>
        <taxon>Magnoliopsida</taxon>
        <taxon>Liliopsida</taxon>
        <taxon>Asparagales</taxon>
        <taxon>Asparagaceae</taxon>
        <taxon>Asparagoideae</taxon>
        <taxon>Asparagus</taxon>
    </lineage>
</organism>
<accession>A0A5P1EFB9</accession>
<dbReference type="AlphaFoldDB" id="A0A5P1EFB9"/>
<gene>
    <name evidence="1" type="ORF">A4U43_C07F26440</name>
</gene>
<dbReference type="Proteomes" id="UP000243459">
    <property type="component" value="Chromosome 7"/>
</dbReference>
<dbReference type="PANTHER" id="PTHR12963:SF0">
    <property type="entry name" value="EXPRESSED PROTEIN"/>
    <property type="match status" value="1"/>
</dbReference>
<proteinExistence type="predicted"/>
<dbReference type="PANTHER" id="PTHR12963">
    <property type="entry name" value="THYROID RECEPTOR INTERACTING PROTEIN RELATED"/>
    <property type="match status" value="1"/>
</dbReference>
<dbReference type="InterPro" id="IPR039128">
    <property type="entry name" value="TRIP4-like"/>
</dbReference>
<dbReference type="EMBL" id="CM007387">
    <property type="protein sequence ID" value="ONK64473.1"/>
    <property type="molecule type" value="Genomic_DNA"/>
</dbReference>
<name>A0A5P1EFB9_ASPOF</name>
<sequence length="164" mass="18166">MGEGRLWIHVASKVPELETIKAMEDFYREIYDVNGITDIKFPEYYPVSRLLAVRGLRQVEGPQPVKFPFPDPHNLSSLRPGALTSKFTVSRISAVAKPPRVDATIAGARAAATQFSKEDTVNLSFNHQINQIDTIQRDDSVGTSHNVSAAGTRTVFHIPNSQAY</sequence>
<dbReference type="Gramene" id="ONK64473">
    <property type="protein sequence ID" value="ONK64473"/>
    <property type="gene ID" value="A4U43_C07F26440"/>
</dbReference>
<keyword evidence="2" id="KW-1185">Reference proteome</keyword>